<proteinExistence type="predicted"/>
<dbReference type="PANTHER" id="PTHR47510">
    <property type="entry name" value="REVERSE TRANSCRIPTASE DOMAIN-CONTAINING PROTEIN"/>
    <property type="match status" value="1"/>
</dbReference>
<gene>
    <name evidence="2" type="primary">LOC136089978</name>
</gene>
<name>A0ABM4DCM5_HYDVU</name>
<evidence type="ECO:0000313" key="1">
    <source>
        <dbReference type="Proteomes" id="UP001652625"/>
    </source>
</evidence>
<organism evidence="1 2">
    <name type="scientific">Hydra vulgaris</name>
    <name type="common">Hydra</name>
    <name type="synonym">Hydra attenuata</name>
    <dbReference type="NCBI Taxonomy" id="6087"/>
    <lineage>
        <taxon>Eukaryota</taxon>
        <taxon>Metazoa</taxon>
        <taxon>Cnidaria</taxon>
        <taxon>Hydrozoa</taxon>
        <taxon>Hydroidolina</taxon>
        <taxon>Anthoathecata</taxon>
        <taxon>Aplanulata</taxon>
        <taxon>Hydridae</taxon>
        <taxon>Hydra</taxon>
    </lineage>
</organism>
<dbReference type="GeneID" id="136089978"/>
<evidence type="ECO:0000313" key="2">
    <source>
        <dbReference type="RefSeq" id="XP_065672153.1"/>
    </source>
</evidence>
<dbReference type="SUPFAM" id="SSF56672">
    <property type="entry name" value="DNA/RNA polymerases"/>
    <property type="match status" value="1"/>
</dbReference>
<dbReference type="RefSeq" id="XP_065672153.1">
    <property type="nucleotide sequence ID" value="XM_065816081.1"/>
</dbReference>
<dbReference type="Proteomes" id="UP001652625">
    <property type="component" value="Chromosome 13"/>
</dbReference>
<keyword evidence="1" id="KW-1185">Reference proteome</keyword>
<dbReference type="PANTHER" id="PTHR47510:SF9">
    <property type="entry name" value="ENDONUCLEASE_EXONUCLEASE_PHOSPHATASE DOMAIN-CONTAINING PROTEIN"/>
    <property type="match status" value="1"/>
</dbReference>
<dbReference type="InterPro" id="IPR043502">
    <property type="entry name" value="DNA/RNA_pol_sf"/>
</dbReference>
<sequence>MEHILRYVQQNKAKEYSMSQINIETGLWLSDCLKKYFLFSSEKDRKPILVRKGARDTLCGADHVVVQFTQDVLSVKQIYKNYKNAGCYSAISVAEKLFYICKVKGVQLLRYEYNEPQKGKDQGDCKSVQGLLEKPEQVEAIEDFTEKIEENVFANDTENHKKEIRTLFKEQEKVFVDLLSDNLKIVNTRQDDIETKTLDCTKKIHLLENDIKDLKESLNFHEHLIDQKEVIGKNKQDHGNTKSKYVFTEDERTVINERKVIAESFNNFFINVGQNLANKITPGNKNFKSYIKEEDCVMDELEVSPDELRFAFNMFKPNKSSGLDDISPRVVKEVFDIIENPLLIIFNLSFNNGIFLDFLKLARVAPIFNDDDISKLSNYRPISILPCFSKILERIMHNRLYNYFIKHKLLNNNQYGFKKGYSTEHAINDSVNDTTGLDDKTLSSACSSHILTQNIL</sequence>
<protein>
    <submittedName>
        <fullName evidence="2">Uncharacterized protein LOC136089978</fullName>
    </submittedName>
</protein>
<accession>A0ABM4DCM5</accession>
<reference evidence="2" key="1">
    <citation type="submission" date="2025-08" db="UniProtKB">
        <authorList>
            <consortium name="RefSeq"/>
        </authorList>
    </citation>
    <scope>IDENTIFICATION</scope>
</reference>